<comment type="caution">
    <text evidence="3">The sequence shown here is derived from an EMBL/GenBank/DDBJ whole genome shotgun (WGS) entry which is preliminary data.</text>
</comment>
<dbReference type="EMBL" id="JAAGMQ010000582">
    <property type="protein sequence ID" value="NEC35330.1"/>
    <property type="molecule type" value="Genomic_DNA"/>
</dbReference>
<evidence type="ECO:0000313" key="4">
    <source>
        <dbReference type="Proteomes" id="UP000475666"/>
    </source>
</evidence>
<organism evidence="3 4">
    <name type="scientific">Streptomyces rubrogriseus</name>
    <dbReference type="NCBI Taxonomy" id="194673"/>
    <lineage>
        <taxon>Bacteria</taxon>
        <taxon>Bacillati</taxon>
        <taxon>Actinomycetota</taxon>
        <taxon>Actinomycetes</taxon>
        <taxon>Kitasatosporales</taxon>
        <taxon>Streptomycetaceae</taxon>
        <taxon>Streptomyces</taxon>
        <taxon>Streptomyces violaceoruber group</taxon>
    </lineage>
</organism>
<dbReference type="GeneID" id="91389302"/>
<keyword evidence="2" id="KW-0472">Membrane</keyword>
<dbReference type="Proteomes" id="UP000475666">
    <property type="component" value="Unassembled WGS sequence"/>
</dbReference>
<feature type="compositionally biased region" description="Basic and acidic residues" evidence="1">
    <location>
        <begin position="1"/>
        <end position="11"/>
    </location>
</feature>
<evidence type="ECO:0000313" key="3">
    <source>
        <dbReference type="EMBL" id="NEC35330.1"/>
    </source>
</evidence>
<feature type="transmembrane region" description="Helical" evidence="2">
    <location>
        <begin position="126"/>
        <end position="144"/>
    </location>
</feature>
<feature type="transmembrane region" description="Helical" evidence="2">
    <location>
        <begin position="156"/>
        <end position="174"/>
    </location>
</feature>
<reference evidence="3 4" key="1">
    <citation type="submission" date="2020-01" db="EMBL/GenBank/DDBJ databases">
        <title>Insect and environment-associated Actinomycetes.</title>
        <authorList>
            <person name="Currrie C."/>
            <person name="Chevrette M."/>
            <person name="Carlson C."/>
            <person name="Stubbendieck R."/>
            <person name="Wendt-Pienkowski E."/>
        </authorList>
    </citation>
    <scope>NUCLEOTIDE SEQUENCE [LARGE SCALE GENOMIC DNA]</scope>
    <source>
        <strain evidence="3 4">SID7739</strain>
    </source>
</reference>
<evidence type="ECO:0000256" key="1">
    <source>
        <dbReference type="SAM" id="MobiDB-lite"/>
    </source>
</evidence>
<feature type="region of interest" description="Disordered" evidence="1">
    <location>
        <begin position="1"/>
        <end position="39"/>
    </location>
</feature>
<sequence length="213" mass="22360">MNEAPRPESERSNLPGQQPGLGFYMPPPPSHPPQPPVAPGFGYVPQPVPAVPASAFLDMPQRVKAARIVLFLLAGFLIIAALAALAEADAAQNTFERYSEVPGLMPSVLYAAQQKAVVQTSVAQTGLAWGAVYAALALVLAARFGKGGNALRIGTIVYGAWLCVVSVFALALTADVAPTATVIGDVTELAAGILLIVLMVQREGIDWFSRVRT</sequence>
<feature type="transmembrane region" description="Helical" evidence="2">
    <location>
        <begin position="180"/>
        <end position="200"/>
    </location>
</feature>
<accession>A0A6G3TF56</accession>
<dbReference type="AlphaFoldDB" id="A0A6G3TF56"/>
<name>A0A6G3TF56_9ACTN</name>
<feature type="compositionally biased region" description="Pro residues" evidence="1">
    <location>
        <begin position="25"/>
        <end position="38"/>
    </location>
</feature>
<proteinExistence type="predicted"/>
<evidence type="ECO:0000256" key="2">
    <source>
        <dbReference type="SAM" id="Phobius"/>
    </source>
</evidence>
<protein>
    <submittedName>
        <fullName evidence="3">Uncharacterized protein</fullName>
    </submittedName>
</protein>
<keyword evidence="2" id="KW-0812">Transmembrane</keyword>
<keyword evidence="2" id="KW-1133">Transmembrane helix</keyword>
<dbReference type="RefSeq" id="WP_164276133.1">
    <property type="nucleotide sequence ID" value="NZ_JAAGMQ010000582.1"/>
</dbReference>
<feature type="transmembrane region" description="Helical" evidence="2">
    <location>
        <begin position="68"/>
        <end position="86"/>
    </location>
</feature>
<gene>
    <name evidence="3" type="ORF">G3I66_19495</name>
</gene>